<reference evidence="2 3" key="2">
    <citation type="submission" date="2018-12" db="EMBL/GenBank/DDBJ databases">
        <title>Rhizobacter gummiphilus sp. nov., a rubber-degrading bacterium isolated from the soil of a botanical garden in Japan.</title>
        <authorList>
            <person name="Shunsuke S.S."/>
        </authorList>
    </citation>
    <scope>NUCLEOTIDE SEQUENCE [LARGE SCALE GENOMIC DNA]</scope>
    <source>
        <strain evidence="2 3">S-16</strain>
    </source>
</reference>
<reference evidence="2 3" key="1">
    <citation type="submission" date="2018-08" db="EMBL/GenBank/DDBJ databases">
        <authorList>
            <person name="Khan S.A."/>
            <person name="Jeon C.O."/>
            <person name="Chun B.H."/>
            <person name="Jeong S.E."/>
        </authorList>
    </citation>
    <scope>NUCLEOTIDE SEQUENCE [LARGE SCALE GENOMIC DNA]</scope>
    <source>
        <strain evidence="2 3">S-16</strain>
    </source>
</reference>
<evidence type="ECO:0000259" key="1">
    <source>
        <dbReference type="Pfam" id="PF01052"/>
    </source>
</evidence>
<comment type="caution">
    <text evidence="2">The sequence shown here is derived from an EMBL/GenBank/DDBJ whole genome shotgun (WGS) entry which is preliminary data.</text>
</comment>
<dbReference type="OrthoDB" id="9148477at2"/>
<dbReference type="GO" id="GO:0030254">
    <property type="term" value="P:protein secretion by the type III secretion system"/>
    <property type="evidence" value="ECO:0007669"/>
    <property type="project" value="InterPro"/>
</dbReference>
<sequence>MSPSAVPFTPLAGRLPRMAAGTAAAARALHHRALAAGMANSLPGLQLMPHAGAPAGRLHRLTLETPDGVLEACLAAPGMASLEAGTAPSQDMTPVLRQLAAEALMQPLVEALQALGLTETAIGGLDAMHEPLPASGWVRIVKGGRPVACFAVTRAPATLWRRLRRVLPPPGRVLAPSLALRGRVTLAMRAVPRRVLSTLELNDVLLLDGNGMDEATDCRLSVGARGGRCFTAPVQVNDTQLTLRGAGRMIEQEDDDLAGADGAAVPTMGDIDVPVRFEIDTVPLPLSELEGMSAGYVIELAASLADAPIRLVACGKVLGTAALVAVGDRLGARIQTLASDDAARSGD</sequence>
<proteinExistence type="predicted"/>
<dbReference type="InterPro" id="IPR036429">
    <property type="entry name" value="SpoA-like_sf"/>
</dbReference>
<dbReference type="AlphaFoldDB" id="A0A3N7HKV8"/>
<dbReference type="Pfam" id="PF01052">
    <property type="entry name" value="FliMN_C"/>
    <property type="match status" value="1"/>
</dbReference>
<dbReference type="EMBL" id="QUSW01000006">
    <property type="protein sequence ID" value="RQP22730.1"/>
    <property type="molecule type" value="Genomic_DNA"/>
</dbReference>
<gene>
    <name evidence="2" type="ORF">DZC73_20750</name>
</gene>
<dbReference type="InterPro" id="IPR001543">
    <property type="entry name" value="FliN-like_C"/>
</dbReference>
<dbReference type="Gene3D" id="2.30.330.10">
    <property type="entry name" value="SpoA-like"/>
    <property type="match status" value="1"/>
</dbReference>
<dbReference type="NCBIfam" id="TIGR02551">
    <property type="entry name" value="SpaO_YscQ"/>
    <property type="match status" value="1"/>
</dbReference>
<feature type="domain" description="Flagellar motor switch protein FliN-like C-terminal" evidence="1">
    <location>
        <begin position="269"/>
        <end position="336"/>
    </location>
</feature>
<dbReference type="InterPro" id="IPR013385">
    <property type="entry name" value="T3SS_SpaO/YscQ/SpaO"/>
</dbReference>
<protein>
    <submittedName>
        <fullName evidence="2">YscQ/HrcQ family type III secretion apparatus protein</fullName>
    </submittedName>
</protein>
<name>A0A3N7HKV8_9BURK</name>
<evidence type="ECO:0000313" key="2">
    <source>
        <dbReference type="EMBL" id="RQP22730.1"/>
    </source>
</evidence>
<dbReference type="RefSeq" id="WP_124542299.1">
    <property type="nucleotide sequence ID" value="NZ_QUSW01000006.1"/>
</dbReference>
<organism evidence="2 3">
    <name type="scientific">Piscinibacter terrae</name>
    <dbReference type="NCBI Taxonomy" id="2496871"/>
    <lineage>
        <taxon>Bacteria</taxon>
        <taxon>Pseudomonadati</taxon>
        <taxon>Pseudomonadota</taxon>
        <taxon>Betaproteobacteria</taxon>
        <taxon>Burkholderiales</taxon>
        <taxon>Sphaerotilaceae</taxon>
        <taxon>Piscinibacter</taxon>
    </lineage>
</organism>
<accession>A0A3N7HKV8</accession>
<keyword evidence="3" id="KW-1185">Reference proteome</keyword>
<dbReference type="SUPFAM" id="SSF101801">
    <property type="entry name" value="Surface presentation of antigens (SPOA)"/>
    <property type="match status" value="1"/>
</dbReference>
<evidence type="ECO:0000313" key="3">
    <source>
        <dbReference type="Proteomes" id="UP000267464"/>
    </source>
</evidence>
<dbReference type="Proteomes" id="UP000267464">
    <property type="component" value="Unassembled WGS sequence"/>
</dbReference>